<reference evidence="3" key="1">
    <citation type="submission" date="2020-06" db="EMBL/GenBank/DDBJ databases">
        <authorList>
            <person name="Li T."/>
            <person name="Hu X."/>
            <person name="Zhang T."/>
            <person name="Song X."/>
            <person name="Zhang H."/>
            <person name="Dai N."/>
            <person name="Sheng W."/>
            <person name="Hou X."/>
            <person name="Wei L."/>
        </authorList>
    </citation>
    <scope>NUCLEOTIDE SEQUENCE</scope>
    <source>
        <strain evidence="3">3651</strain>
        <tissue evidence="3">Leaf</tissue>
    </source>
</reference>
<feature type="region of interest" description="Disordered" evidence="1">
    <location>
        <begin position="191"/>
        <end position="220"/>
    </location>
</feature>
<feature type="compositionally biased region" description="Polar residues" evidence="1">
    <location>
        <begin position="285"/>
        <end position="309"/>
    </location>
</feature>
<dbReference type="InterPro" id="IPR024752">
    <property type="entry name" value="Myb/SANT-like_dom"/>
</dbReference>
<dbReference type="Proteomes" id="UP001293254">
    <property type="component" value="Unassembled WGS sequence"/>
</dbReference>
<dbReference type="EMBL" id="JACGWO010000007">
    <property type="protein sequence ID" value="KAK4423094.1"/>
    <property type="molecule type" value="Genomic_DNA"/>
</dbReference>
<accession>A0AAE2CID2</accession>
<feature type="domain" description="Myb/SANT-like" evidence="2">
    <location>
        <begin position="43"/>
        <end position="135"/>
    </location>
</feature>
<dbReference type="AlphaFoldDB" id="A0AAE2CID2"/>
<gene>
    <name evidence="3" type="ORF">Salat_1892000</name>
</gene>
<proteinExistence type="predicted"/>
<name>A0AAE2CID2_9LAMI</name>
<feature type="region of interest" description="Disordered" evidence="1">
    <location>
        <begin position="260"/>
        <end position="309"/>
    </location>
</feature>
<reference evidence="3" key="2">
    <citation type="journal article" date="2024" name="Plant">
        <title>Genomic evolution and insights into agronomic trait innovations of Sesamum species.</title>
        <authorList>
            <person name="Miao H."/>
            <person name="Wang L."/>
            <person name="Qu L."/>
            <person name="Liu H."/>
            <person name="Sun Y."/>
            <person name="Le M."/>
            <person name="Wang Q."/>
            <person name="Wei S."/>
            <person name="Zheng Y."/>
            <person name="Lin W."/>
            <person name="Duan Y."/>
            <person name="Cao H."/>
            <person name="Xiong S."/>
            <person name="Wang X."/>
            <person name="Wei L."/>
            <person name="Li C."/>
            <person name="Ma Q."/>
            <person name="Ju M."/>
            <person name="Zhao R."/>
            <person name="Li G."/>
            <person name="Mu C."/>
            <person name="Tian Q."/>
            <person name="Mei H."/>
            <person name="Zhang T."/>
            <person name="Gao T."/>
            <person name="Zhang H."/>
        </authorList>
    </citation>
    <scope>NUCLEOTIDE SEQUENCE</scope>
    <source>
        <strain evidence="3">3651</strain>
    </source>
</reference>
<feature type="compositionally biased region" description="Low complexity" evidence="1">
    <location>
        <begin position="209"/>
        <end position="220"/>
    </location>
</feature>
<organism evidence="3 4">
    <name type="scientific">Sesamum alatum</name>
    <dbReference type="NCBI Taxonomy" id="300844"/>
    <lineage>
        <taxon>Eukaryota</taxon>
        <taxon>Viridiplantae</taxon>
        <taxon>Streptophyta</taxon>
        <taxon>Embryophyta</taxon>
        <taxon>Tracheophyta</taxon>
        <taxon>Spermatophyta</taxon>
        <taxon>Magnoliopsida</taxon>
        <taxon>eudicotyledons</taxon>
        <taxon>Gunneridae</taxon>
        <taxon>Pentapetalae</taxon>
        <taxon>asterids</taxon>
        <taxon>lamiids</taxon>
        <taxon>Lamiales</taxon>
        <taxon>Pedaliaceae</taxon>
        <taxon>Sesamum</taxon>
    </lineage>
</organism>
<evidence type="ECO:0000256" key="1">
    <source>
        <dbReference type="SAM" id="MobiDB-lite"/>
    </source>
</evidence>
<keyword evidence="4" id="KW-1185">Reference proteome</keyword>
<dbReference type="Pfam" id="PF12776">
    <property type="entry name" value="Myb_DNA-bind_3"/>
    <property type="match status" value="1"/>
</dbReference>
<evidence type="ECO:0000313" key="3">
    <source>
        <dbReference type="EMBL" id="KAK4423094.1"/>
    </source>
</evidence>
<evidence type="ECO:0000313" key="4">
    <source>
        <dbReference type="Proteomes" id="UP001293254"/>
    </source>
</evidence>
<comment type="caution">
    <text evidence="3">The sequence shown here is derived from an EMBL/GenBank/DDBJ whole genome shotgun (WGS) entry which is preliminary data.</text>
</comment>
<sequence length="309" mass="34285">MHYLTKTTTCTSASVFLSLIHATTVSMWPNGVYFQSQIFYCSRWTREMEQTFIDSLVEHSRSGLFHPDRLSIHAVMCSLYDVNKTYGTKVVYEWAQTRAERLRERYHLFHWVVNTEGIIWNARLGLVTGPDPVWQSLCQNEVIDANRFDLNVAAPQEGWVLRPPPRHIEAGDNAPNAEDVPVVVPDEAGAAEVAPHGPNNESVPDGLHAAQAPDAPQAEPAPDVVVNELAPGTPLQVMYQSDSSSESSSMWRHLHEYYGSDSDADSVLSPPGVPLWKRAKYSHHSPASQKSDRASSSAASNPTPVQKKD</sequence>
<evidence type="ECO:0000259" key="2">
    <source>
        <dbReference type="Pfam" id="PF12776"/>
    </source>
</evidence>
<protein>
    <recommendedName>
        <fullName evidence="2">Myb/SANT-like domain-containing protein</fullName>
    </recommendedName>
</protein>